<evidence type="ECO:0000313" key="1">
    <source>
        <dbReference type="EMBL" id="GME23295.1"/>
    </source>
</evidence>
<evidence type="ECO:0000313" key="2">
    <source>
        <dbReference type="Proteomes" id="UP001165186"/>
    </source>
</evidence>
<dbReference type="EMBL" id="BSXG01000006">
    <property type="protein sequence ID" value="GME23295.1"/>
    <property type="molecule type" value="Genomic_DNA"/>
</dbReference>
<dbReference type="Proteomes" id="UP001165186">
    <property type="component" value="Unassembled WGS sequence"/>
</dbReference>
<keyword evidence="2" id="KW-1185">Reference proteome</keyword>
<proteinExistence type="predicted"/>
<comment type="caution">
    <text evidence="1">The sequence shown here is derived from an EMBL/GenBank/DDBJ whole genome shotgun (WGS) entry which is preliminary data.</text>
</comment>
<accession>A0ACB5RRZ0</accession>
<reference evidence="1" key="1">
    <citation type="submission" date="2024-09" db="EMBL/GenBank/DDBJ databases">
        <title>Draft Genome Sequences of Neofusicoccum parvum.</title>
        <authorList>
            <person name="Ashida A."/>
            <person name="Camagna M."/>
            <person name="Tanaka A."/>
            <person name="Takemoto D."/>
        </authorList>
    </citation>
    <scope>NUCLEOTIDE SEQUENCE</scope>
    <source>
        <strain evidence="1">PPO83</strain>
    </source>
</reference>
<protein>
    <submittedName>
        <fullName evidence="1">YjgF-like protein</fullName>
    </submittedName>
</protein>
<name>A0ACB5RRZ0_9PEZI</name>
<organism evidence="1 2">
    <name type="scientific">Neofusicoccum parvum</name>
    <dbReference type="NCBI Taxonomy" id="310453"/>
    <lineage>
        <taxon>Eukaryota</taxon>
        <taxon>Fungi</taxon>
        <taxon>Dikarya</taxon>
        <taxon>Ascomycota</taxon>
        <taxon>Pezizomycotina</taxon>
        <taxon>Dothideomycetes</taxon>
        <taxon>Dothideomycetes incertae sedis</taxon>
        <taxon>Botryosphaeriales</taxon>
        <taxon>Botryosphaeriaceae</taxon>
        <taxon>Neofusicoccum</taxon>
    </lineage>
</organism>
<gene>
    <name evidence="1" type="primary">g5783</name>
    <name evidence="1" type="ORF">NpPPO83_00005783</name>
</gene>
<sequence>MPLLPTLLRTLIACASVLGATAQAIQPNYTSPLGVQIYNPPQSFEPTGPWSLMARAGPTLYISGMRGFHPANSTLVAPAGPTSDPGSFYPRIRQAFVNMAQLARLGGSDLTSCVRLVVYVNDMYRWRPIVNRVTEELWGEANGGVYAVRSIVEVQRLNDDDVVEVEGTFWVG</sequence>